<reference evidence="9 10" key="1">
    <citation type="journal article" date="2023" name="ISME J.">
        <title>Thermophilic Dehalococcoidia with unusual traits shed light on an unexpected past.</title>
        <authorList>
            <person name="Palmer M."/>
            <person name="Covington J.K."/>
            <person name="Zhou E.M."/>
            <person name="Thomas S.C."/>
            <person name="Habib N."/>
            <person name="Seymour C.O."/>
            <person name="Lai D."/>
            <person name="Johnston J."/>
            <person name="Hashimi A."/>
            <person name="Jiao J.Y."/>
            <person name="Muok A.R."/>
            <person name="Liu L."/>
            <person name="Xian W.D."/>
            <person name="Zhi X.Y."/>
            <person name="Li M.M."/>
            <person name="Silva L.P."/>
            <person name="Bowen B.P."/>
            <person name="Louie K."/>
            <person name="Briegel A."/>
            <person name="Pett-Ridge J."/>
            <person name="Weber P.K."/>
            <person name="Tocheva E.I."/>
            <person name="Woyke T."/>
            <person name="Northen T.R."/>
            <person name="Mayali X."/>
            <person name="Li W.J."/>
            <person name="Hedlund B.P."/>
        </authorList>
    </citation>
    <scope>NUCLEOTIDE SEQUENCE [LARGE SCALE GENOMIC DNA]</scope>
    <source>
        <strain evidence="9 10">YIM 72310</strain>
    </source>
</reference>
<protein>
    <submittedName>
        <fullName evidence="9">Alpha/beta hydrolase</fullName>
    </submittedName>
</protein>
<dbReference type="InterPro" id="IPR029058">
    <property type="entry name" value="AB_hydrolase_fold"/>
</dbReference>
<dbReference type="RefSeq" id="WP_270057912.1">
    <property type="nucleotide sequence ID" value="NZ_CP115149.1"/>
</dbReference>
<dbReference type="Gene3D" id="3.40.50.1820">
    <property type="entry name" value="alpha/beta hydrolase"/>
    <property type="match status" value="1"/>
</dbReference>
<evidence type="ECO:0000259" key="7">
    <source>
        <dbReference type="Pfam" id="PF00561"/>
    </source>
</evidence>
<keyword evidence="5" id="KW-1133">Transmembrane helix</keyword>
<dbReference type="PROSITE" id="PS51257">
    <property type="entry name" value="PROKAR_LIPOPROTEIN"/>
    <property type="match status" value="1"/>
</dbReference>
<dbReference type="InterPro" id="IPR013595">
    <property type="entry name" value="Pept_S33_TAP-like_C"/>
</dbReference>
<evidence type="ECO:0000256" key="5">
    <source>
        <dbReference type="SAM" id="Phobius"/>
    </source>
</evidence>
<keyword evidence="3 9" id="KW-0378">Hydrolase</keyword>
<dbReference type="InterPro" id="IPR000073">
    <property type="entry name" value="AB_hydrolase_1"/>
</dbReference>
<keyword evidence="2 6" id="KW-0732">Signal</keyword>
<evidence type="ECO:0000313" key="10">
    <source>
        <dbReference type="Proteomes" id="UP001212803"/>
    </source>
</evidence>
<proteinExistence type="inferred from homology"/>
<dbReference type="Pfam" id="PF00561">
    <property type="entry name" value="Abhydrolase_1"/>
    <property type="match status" value="1"/>
</dbReference>
<evidence type="ECO:0000259" key="8">
    <source>
        <dbReference type="Pfam" id="PF08386"/>
    </source>
</evidence>
<organism evidence="9 10">
    <name type="scientific">Tepidiforma flava</name>
    <dbReference type="NCBI Taxonomy" id="3004094"/>
    <lineage>
        <taxon>Bacteria</taxon>
        <taxon>Bacillati</taxon>
        <taxon>Chloroflexota</taxon>
        <taxon>Tepidiformia</taxon>
        <taxon>Tepidiformales</taxon>
        <taxon>Tepidiformaceae</taxon>
        <taxon>Tepidiforma</taxon>
    </lineage>
</organism>
<evidence type="ECO:0000256" key="6">
    <source>
        <dbReference type="SAM" id="SignalP"/>
    </source>
</evidence>
<feature type="signal peptide" evidence="6">
    <location>
        <begin position="1"/>
        <end position="18"/>
    </location>
</feature>
<evidence type="ECO:0000313" key="9">
    <source>
        <dbReference type="EMBL" id="WBL37399.1"/>
    </source>
</evidence>
<feature type="domain" description="Peptidase S33 tripeptidyl aminopeptidase-like C-terminal" evidence="8">
    <location>
        <begin position="386"/>
        <end position="486"/>
    </location>
</feature>
<evidence type="ECO:0000256" key="2">
    <source>
        <dbReference type="ARBA" id="ARBA00022729"/>
    </source>
</evidence>
<name>A0ABY7MBR9_9CHLR</name>
<sequence length="586" mass="60527">MRTPILALAAAIAVFAAACSDRESPAAGAGATPGSAALQWSPCGGRAECATLEVPLDWANPGAGTIELSVIRYPARNPGQRIGVLMANPGGPGGSAIDFMKTWQAIAPAAIRDRFDLVAFDPRGVGESTPILCHERLQELVALDPDPETDAEWRAAERVSKAFADDCAAAAGRLLPYVGTKNVARDMDALRQVLGEEQLTYVGYSYGTTIGAVYADMFPGRVRAFVLDGGTDQSLDYETVAVTQMIGFECALQAYLADCAAKRCALARDGDPRAAIDRVIAMAEQAPIPAPGADRPAGPGEVQLGIIAALYSKFTWNQLTGALTRALAGDGTGLVELTDFYLQRNPDGTYPNLIEANYAVNSVDAACPRDPLAYRSMADRFAKLAPTFGRAAATSGLVCAYWAAEPDPLGVPRAAGAPPILVIATTNDPATPYEWGKALSEQLESGVLLTYRGEGHTIYAQGSACVDDIVNAYLLNLAVPAAGATCGDGPPPPGQQAGPTPAPRTEATPTRSARLAPAPADGSAAAAPAANDGDEGETPPPPPETDAGSGAPATWGYWLAGLLLLAMAVAFAGIGVAQARRGRPGG</sequence>
<dbReference type="Proteomes" id="UP001212803">
    <property type="component" value="Chromosome"/>
</dbReference>
<dbReference type="GO" id="GO:0016787">
    <property type="term" value="F:hydrolase activity"/>
    <property type="evidence" value="ECO:0007669"/>
    <property type="project" value="UniProtKB-KW"/>
</dbReference>
<evidence type="ECO:0000256" key="3">
    <source>
        <dbReference type="ARBA" id="ARBA00022801"/>
    </source>
</evidence>
<feature type="chain" id="PRO_5047076832" evidence="6">
    <location>
        <begin position="19"/>
        <end position="586"/>
    </location>
</feature>
<feature type="domain" description="AB hydrolase-1" evidence="7">
    <location>
        <begin position="85"/>
        <end position="265"/>
    </location>
</feature>
<gene>
    <name evidence="9" type="ORF">O0235_07440</name>
</gene>
<keyword evidence="5" id="KW-0472">Membrane</keyword>
<dbReference type="InterPro" id="IPR051601">
    <property type="entry name" value="Serine_prot/Carboxylest_S33"/>
</dbReference>
<dbReference type="Pfam" id="PF08386">
    <property type="entry name" value="Abhydrolase_4"/>
    <property type="match status" value="1"/>
</dbReference>
<feature type="region of interest" description="Disordered" evidence="4">
    <location>
        <begin position="486"/>
        <end position="550"/>
    </location>
</feature>
<feature type="transmembrane region" description="Helical" evidence="5">
    <location>
        <begin position="555"/>
        <end position="577"/>
    </location>
</feature>
<dbReference type="EMBL" id="CP115149">
    <property type="protein sequence ID" value="WBL37399.1"/>
    <property type="molecule type" value="Genomic_DNA"/>
</dbReference>
<keyword evidence="10" id="KW-1185">Reference proteome</keyword>
<dbReference type="PANTHER" id="PTHR43248">
    <property type="entry name" value="2-SUCCINYL-6-HYDROXY-2,4-CYCLOHEXADIENE-1-CARBOXYLATE SYNTHASE"/>
    <property type="match status" value="1"/>
</dbReference>
<evidence type="ECO:0000256" key="1">
    <source>
        <dbReference type="ARBA" id="ARBA00010088"/>
    </source>
</evidence>
<dbReference type="PANTHER" id="PTHR43248:SF29">
    <property type="entry name" value="TRIPEPTIDYL AMINOPEPTIDASE"/>
    <property type="match status" value="1"/>
</dbReference>
<evidence type="ECO:0000256" key="4">
    <source>
        <dbReference type="SAM" id="MobiDB-lite"/>
    </source>
</evidence>
<dbReference type="SUPFAM" id="SSF53474">
    <property type="entry name" value="alpha/beta-Hydrolases"/>
    <property type="match status" value="1"/>
</dbReference>
<keyword evidence="5" id="KW-0812">Transmembrane</keyword>
<feature type="compositionally biased region" description="Low complexity" evidence="4">
    <location>
        <begin position="495"/>
        <end position="531"/>
    </location>
</feature>
<accession>A0ABY7MBR9</accession>
<comment type="similarity">
    <text evidence="1">Belongs to the peptidase S33 family.</text>
</comment>